<keyword evidence="2" id="KW-1185">Reference proteome</keyword>
<evidence type="ECO:0000313" key="1">
    <source>
        <dbReference type="EMBL" id="KEK19030.1"/>
    </source>
</evidence>
<gene>
    <name evidence="1" type="ORF">BAGA_06735</name>
</gene>
<organism evidence="1 2">
    <name type="scientific">Bacillus gaemokensis</name>
    <dbReference type="NCBI Taxonomy" id="574375"/>
    <lineage>
        <taxon>Bacteria</taxon>
        <taxon>Bacillati</taxon>
        <taxon>Bacillota</taxon>
        <taxon>Bacilli</taxon>
        <taxon>Bacillales</taxon>
        <taxon>Bacillaceae</taxon>
        <taxon>Bacillus</taxon>
        <taxon>Bacillus cereus group</taxon>
    </lineage>
</organism>
<sequence>MGRAVGQVAIDGGQQAASAHHAEGLDQRRPLGRGAIEHFLARFLALHQAQRGELLQRIADDMGIFEIEGEADVGQLLAALAVVHVVQHQDVVEAQVRLAGRGHAARHPAAEGVVGDDEA</sequence>
<comment type="caution">
    <text evidence="1">The sequence shown here is derived from an EMBL/GenBank/DDBJ whole genome shotgun (WGS) entry which is preliminary data.</text>
</comment>
<proteinExistence type="predicted"/>
<dbReference type="Proteomes" id="UP000027778">
    <property type="component" value="Unassembled WGS sequence"/>
</dbReference>
<dbReference type="AlphaFoldDB" id="A0A073JXN7"/>
<feature type="non-terminal residue" evidence="1">
    <location>
        <position position="119"/>
    </location>
</feature>
<protein>
    <submittedName>
        <fullName evidence="1">Uncharacterized protein</fullName>
    </submittedName>
</protein>
<reference evidence="1 2" key="1">
    <citation type="submission" date="2014-06" db="EMBL/GenBank/DDBJ databases">
        <title>Draft genome sequence of Bacillus gaemokensis JCM 15801 (MCCC 1A00707).</title>
        <authorList>
            <person name="Lai Q."/>
            <person name="Liu Y."/>
            <person name="Shao Z."/>
        </authorList>
    </citation>
    <scope>NUCLEOTIDE SEQUENCE [LARGE SCALE GENOMIC DNA]</scope>
    <source>
        <strain evidence="1 2">JCM 15801</strain>
    </source>
</reference>
<evidence type="ECO:0000313" key="2">
    <source>
        <dbReference type="Proteomes" id="UP000027778"/>
    </source>
</evidence>
<name>A0A073JXN7_9BACI</name>
<accession>A0A073JXN7</accession>
<dbReference type="EMBL" id="JOTM01000126">
    <property type="protein sequence ID" value="KEK19030.1"/>
    <property type="molecule type" value="Genomic_DNA"/>
</dbReference>